<protein>
    <submittedName>
        <fullName evidence="2">Uncharacterized protein</fullName>
    </submittedName>
</protein>
<name>A0A1C5JQG9_9ACTN</name>
<keyword evidence="3" id="KW-1185">Reference proteome</keyword>
<evidence type="ECO:0000256" key="1">
    <source>
        <dbReference type="SAM" id="Phobius"/>
    </source>
</evidence>
<sequence>MARRQPRWFLWVVLVSSGCTLASLVMRGPHHGFGGPVLYFAVLSGSGAMLVSSVVLILLRARDRRRRKPAVTELRDVS</sequence>
<keyword evidence="1" id="KW-0812">Transmembrane</keyword>
<dbReference type="Proteomes" id="UP000199360">
    <property type="component" value="Unassembled WGS sequence"/>
</dbReference>
<accession>A0A1C5JQG9</accession>
<organism evidence="2 3">
    <name type="scientific">Micromonospora humi</name>
    <dbReference type="NCBI Taxonomy" id="745366"/>
    <lineage>
        <taxon>Bacteria</taxon>
        <taxon>Bacillati</taxon>
        <taxon>Actinomycetota</taxon>
        <taxon>Actinomycetes</taxon>
        <taxon>Micromonosporales</taxon>
        <taxon>Micromonosporaceae</taxon>
        <taxon>Micromonospora</taxon>
    </lineage>
</organism>
<dbReference type="STRING" id="745366.GA0070213_112255"/>
<dbReference type="PROSITE" id="PS51257">
    <property type="entry name" value="PROKAR_LIPOPROTEIN"/>
    <property type="match status" value="1"/>
</dbReference>
<dbReference type="OrthoDB" id="3405085at2"/>
<dbReference type="AlphaFoldDB" id="A0A1C5JQG9"/>
<evidence type="ECO:0000313" key="3">
    <source>
        <dbReference type="Proteomes" id="UP000199360"/>
    </source>
</evidence>
<evidence type="ECO:0000313" key="2">
    <source>
        <dbReference type="EMBL" id="SCG72757.1"/>
    </source>
</evidence>
<reference evidence="3" key="1">
    <citation type="submission" date="2016-06" db="EMBL/GenBank/DDBJ databases">
        <authorList>
            <person name="Varghese N."/>
            <person name="Submissions Spin"/>
        </authorList>
    </citation>
    <scope>NUCLEOTIDE SEQUENCE [LARGE SCALE GENOMIC DNA]</scope>
    <source>
        <strain evidence="3">DSM 45647</strain>
    </source>
</reference>
<feature type="transmembrane region" description="Helical" evidence="1">
    <location>
        <begin position="37"/>
        <end position="59"/>
    </location>
</feature>
<dbReference type="EMBL" id="FMDM01000012">
    <property type="protein sequence ID" value="SCG72757.1"/>
    <property type="molecule type" value="Genomic_DNA"/>
</dbReference>
<dbReference type="RefSeq" id="WP_091068376.1">
    <property type="nucleotide sequence ID" value="NZ_FMDM01000012.1"/>
</dbReference>
<keyword evidence="1" id="KW-0472">Membrane</keyword>
<keyword evidence="1" id="KW-1133">Transmembrane helix</keyword>
<proteinExistence type="predicted"/>
<gene>
    <name evidence="2" type="ORF">GA0070213_112255</name>
</gene>